<gene>
    <name evidence="2" type="ORF">V6N12_007866</name>
</gene>
<dbReference type="Proteomes" id="UP001472677">
    <property type="component" value="Unassembled WGS sequence"/>
</dbReference>
<dbReference type="Pfam" id="PF13456">
    <property type="entry name" value="RVT_3"/>
    <property type="match status" value="1"/>
</dbReference>
<feature type="domain" description="RNase H type-1" evidence="1">
    <location>
        <begin position="40"/>
        <end position="73"/>
    </location>
</feature>
<evidence type="ECO:0000259" key="1">
    <source>
        <dbReference type="Pfam" id="PF13456"/>
    </source>
</evidence>
<accession>A0ABR2F303</accession>
<comment type="caution">
    <text evidence="2">The sequence shown here is derived from an EMBL/GenBank/DDBJ whole genome shotgun (WGS) entry which is preliminary data.</text>
</comment>
<evidence type="ECO:0000313" key="3">
    <source>
        <dbReference type="Proteomes" id="UP001472677"/>
    </source>
</evidence>
<proteinExistence type="predicted"/>
<reference evidence="2 3" key="1">
    <citation type="journal article" date="2024" name="G3 (Bethesda)">
        <title>Genome assembly of Hibiscus sabdariffa L. provides insights into metabolisms of medicinal natural products.</title>
        <authorList>
            <person name="Kim T."/>
        </authorList>
    </citation>
    <scope>NUCLEOTIDE SEQUENCE [LARGE SCALE GENOMIC DNA]</scope>
    <source>
        <strain evidence="2">TK-2024</strain>
        <tissue evidence="2">Old leaves</tissue>
    </source>
</reference>
<name>A0ABR2F303_9ROSI</name>
<evidence type="ECO:0000313" key="2">
    <source>
        <dbReference type="EMBL" id="KAK8569336.1"/>
    </source>
</evidence>
<protein>
    <recommendedName>
        <fullName evidence="1">RNase H type-1 domain-containing protein</fullName>
    </recommendedName>
</protein>
<dbReference type="EMBL" id="JBBPBM010000009">
    <property type="protein sequence ID" value="KAK8569336.1"/>
    <property type="molecule type" value="Genomic_DNA"/>
</dbReference>
<organism evidence="2 3">
    <name type="scientific">Hibiscus sabdariffa</name>
    <name type="common">roselle</name>
    <dbReference type="NCBI Taxonomy" id="183260"/>
    <lineage>
        <taxon>Eukaryota</taxon>
        <taxon>Viridiplantae</taxon>
        <taxon>Streptophyta</taxon>
        <taxon>Embryophyta</taxon>
        <taxon>Tracheophyta</taxon>
        <taxon>Spermatophyta</taxon>
        <taxon>Magnoliopsida</taxon>
        <taxon>eudicotyledons</taxon>
        <taxon>Gunneridae</taxon>
        <taxon>Pentapetalae</taxon>
        <taxon>rosids</taxon>
        <taxon>malvids</taxon>
        <taxon>Malvales</taxon>
        <taxon>Malvaceae</taxon>
        <taxon>Malvoideae</taxon>
        <taxon>Hibiscus</taxon>
    </lineage>
</organism>
<keyword evidence="3" id="KW-1185">Reference proteome</keyword>
<dbReference type="InterPro" id="IPR002156">
    <property type="entry name" value="RNaseH_domain"/>
</dbReference>
<sequence length="100" mass="11629">MWNTKVFWREEIDLLMIVGWLSGRRSSVYRMRQAMLICGSALVEAIHELQQREWQTRITHVCRERNEVANKLACLGRQQTLEGGMFVVPPDVVANLVDDK</sequence>